<feature type="region of interest" description="Disordered" evidence="5">
    <location>
        <begin position="131"/>
        <end position="188"/>
    </location>
</feature>
<dbReference type="KEGG" id="ngr:NAEGRDRAFT_80492"/>
<feature type="compositionally biased region" description="Low complexity" evidence="5">
    <location>
        <begin position="1"/>
        <end position="13"/>
    </location>
</feature>
<dbReference type="GO" id="GO:0000981">
    <property type="term" value="F:DNA-binding transcription factor activity, RNA polymerase II-specific"/>
    <property type="evidence" value="ECO:0007669"/>
    <property type="project" value="InterPro"/>
</dbReference>
<evidence type="ECO:0000256" key="5">
    <source>
        <dbReference type="SAM" id="MobiDB-lite"/>
    </source>
</evidence>
<organism evidence="8">
    <name type="scientific">Naegleria gruberi</name>
    <name type="common">Amoeba</name>
    <dbReference type="NCBI Taxonomy" id="5762"/>
    <lineage>
        <taxon>Eukaryota</taxon>
        <taxon>Discoba</taxon>
        <taxon>Heterolobosea</taxon>
        <taxon>Tetramitia</taxon>
        <taxon>Eutetramitia</taxon>
        <taxon>Vahlkampfiidae</taxon>
        <taxon>Naegleria</taxon>
    </lineage>
</organism>
<evidence type="ECO:0000256" key="4">
    <source>
        <dbReference type="PROSITE-ProRule" id="PRU00108"/>
    </source>
</evidence>
<dbReference type="PROSITE" id="PS50071">
    <property type="entry name" value="HOMEOBOX_2"/>
    <property type="match status" value="1"/>
</dbReference>
<dbReference type="PROSITE" id="PS00027">
    <property type="entry name" value="HOMEOBOX_1"/>
    <property type="match status" value="1"/>
</dbReference>
<dbReference type="GeneID" id="8855514"/>
<keyword evidence="1 4" id="KW-0238">DNA-binding</keyword>
<comment type="subcellular location">
    <subcellularLocation>
        <location evidence="4">Nucleus</location>
    </subcellularLocation>
</comment>
<dbReference type="Proteomes" id="UP000006671">
    <property type="component" value="Unassembled WGS sequence"/>
</dbReference>
<feature type="domain" description="Homeobox" evidence="6">
    <location>
        <begin position="48"/>
        <end position="111"/>
    </location>
</feature>
<gene>
    <name evidence="7" type="ORF">NAEGRDRAFT_80492</name>
</gene>
<dbReference type="PANTHER" id="PTHR11850">
    <property type="entry name" value="HOMEOBOX PROTEIN TRANSCRIPTION FACTORS"/>
    <property type="match status" value="1"/>
</dbReference>
<feature type="region of interest" description="Disordered" evidence="5">
    <location>
        <begin position="25"/>
        <end position="57"/>
    </location>
</feature>
<dbReference type="GO" id="GO:0003677">
    <property type="term" value="F:DNA binding"/>
    <property type="evidence" value="ECO:0007669"/>
    <property type="project" value="UniProtKB-UniRule"/>
</dbReference>
<dbReference type="eggNOG" id="KOG0774">
    <property type="taxonomic scope" value="Eukaryota"/>
</dbReference>
<dbReference type="CDD" id="cd00086">
    <property type="entry name" value="homeodomain"/>
    <property type="match status" value="1"/>
</dbReference>
<accession>D2VLZ8</accession>
<dbReference type="VEuPathDB" id="AmoebaDB:NAEGRDRAFT_80492"/>
<dbReference type="InterPro" id="IPR001356">
    <property type="entry name" value="HD"/>
</dbReference>
<dbReference type="InterPro" id="IPR050224">
    <property type="entry name" value="TALE_homeobox"/>
</dbReference>
<feature type="region of interest" description="Disordered" evidence="5">
    <location>
        <begin position="1"/>
        <end position="20"/>
    </location>
</feature>
<feature type="DNA-binding region" description="Homeobox" evidence="4">
    <location>
        <begin position="50"/>
        <end position="112"/>
    </location>
</feature>
<feature type="compositionally biased region" description="Low complexity" evidence="5">
    <location>
        <begin position="143"/>
        <end position="158"/>
    </location>
</feature>
<keyword evidence="8" id="KW-1185">Reference proteome</keyword>
<evidence type="ECO:0000256" key="1">
    <source>
        <dbReference type="ARBA" id="ARBA00023125"/>
    </source>
</evidence>
<sequence length="412" mass="46217">MQSTTTIATSQSSLIETQEDKILDSPSLLHQYSESDSGCESDKADGKSKHGKKRKGYPKEITKVLNDWFFANLQNPYPSEDEKKGLVDQTTLSLLQINNWFSNKRVRYKRKMQKEGQEVVEGGVDINQAFRSIKKQKDKKEPSASTSTSATANTQSQTPKRKRSSATKDMQYTKKKRPTPLKTESTTSVTAKVVESSSSPLIKTPTIVNFTQTNSPTTVISTSTAAVQEPKNVLSSLLESPSNMNMNGNSVVLLRSPIINNEETKKTPDEKSTESPQPKQIDFFQSLQQAGVLFPQNTMTAPVIPVIQTMPTYHPYVVHNAAPFVDAISVPYAYPIYTPTYYPNQVIFMNKQIDENNFFEMDAGFTTEGGELDVQFEDAQASELFHTDLFSTEQEECFDENQWTSTNEDLLF</sequence>
<dbReference type="InterPro" id="IPR009057">
    <property type="entry name" value="Homeodomain-like_sf"/>
</dbReference>
<dbReference type="SUPFAM" id="SSF46689">
    <property type="entry name" value="Homeodomain-like"/>
    <property type="match status" value="1"/>
</dbReference>
<evidence type="ECO:0000313" key="8">
    <source>
        <dbReference type="Proteomes" id="UP000006671"/>
    </source>
</evidence>
<protein>
    <submittedName>
        <fullName evidence="7">Homeobox domain-containing protein</fullName>
    </submittedName>
</protein>
<evidence type="ECO:0000313" key="7">
    <source>
        <dbReference type="EMBL" id="EFC42231.1"/>
    </source>
</evidence>
<dbReference type="EMBL" id="GG738881">
    <property type="protein sequence ID" value="EFC42231.1"/>
    <property type="molecule type" value="Genomic_DNA"/>
</dbReference>
<evidence type="ECO:0000256" key="2">
    <source>
        <dbReference type="ARBA" id="ARBA00023155"/>
    </source>
</evidence>
<dbReference type="OrthoDB" id="10056939at2759"/>
<evidence type="ECO:0000259" key="6">
    <source>
        <dbReference type="PROSITE" id="PS50071"/>
    </source>
</evidence>
<dbReference type="STRING" id="5762.D2VLZ8"/>
<dbReference type="Pfam" id="PF05920">
    <property type="entry name" value="Homeobox_KN"/>
    <property type="match status" value="1"/>
</dbReference>
<dbReference type="RefSeq" id="XP_002674975.1">
    <property type="nucleotide sequence ID" value="XM_002674929.1"/>
</dbReference>
<reference evidence="7 8" key="1">
    <citation type="journal article" date="2010" name="Cell">
        <title>The genome of Naegleria gruberi illuminates early eukaryotic versatility.</title>
        <authorList>
            <person name="Fritz-Laylin L.K."/>
            <person name="Prochnik S.E."/>
            <person name="Ginger M.L."/>
            <person name="Dacks J.B."/>
            <person name="Carpenter M.L."/>
            <person name="Field M.C."/>
            <person name="Kuo A."/>
            <person name="Paredez A."/>
            <person name="Chapman J."/>
            <person name="Pham J."/>
            <person name="Shu S."/>
            <person name="Neupane R."/>
            <person name="Cipriano M."/>
            <person name="Mancuso J."/>
            <person name="Tu H."/>
            <person name="Salamov A."/>
            <person name="Lindquist E."/>
            <person name="Shapiro H."/>
            <person name="Lucas S."/>
            <person name="Grigoriev I.V."/>
            <person name="Cande W.Z."/>
            <person name="Fulton C."/>
            <person name="Rokhsar D.S."/>
            <person name="Dawson S.C."/>
        </authorList>
    </citation>
    <scope>NUCLEOTIDE SEQUENCE [LARGE SCALE GENOMIC DNA]</scope>
    <source>
        <strain evidence="7 8">NEG-M</strain>
    </source>
</reference>
<proteinExistence type="predicted"/>
<keyword evidence="3 4" id="KW-0539">Nucleus</keyword>
<dbReference type="Gene3D" id="1.10.10.60">
    <property type="entry name" value="Homeodomain-like"/>
    <property type="match status" value="1"/>
</dbReference>
<dbReference type="InterPro" id="IPR017970">
    <property type="entry name" value="Homeobox_CS"/>
</dbReference>
<evidence type="ECO:0000256" key="3">
    <source>
        <dbReference type="ARBA" id="ARBA00023242"/>
    </source>
</evidence>
<name>D2VLZ8_NAEGR</name>
<dbReference type="SMART" id="SM00389">
    <property type="entry name" value="HOX"/>
    <property type="match status" value="1"/>
</dbReference>
<dbReference type="GO" id="GO:0005634">
    <property type="term" value="C:nucleus"/>
    <property type="evidence" value="ECO:0007669"/>
    <property type="project" value="UniProtKB-SubCell"/>
</dbReference>
<feature type="compositionally biased region" description="Polar residues" evidence="5">
    <location>
        <begin position="28"/>
        <end position="38"/>
    </location>
</feature>
<dbReference type="InterPro" id="IPR008422">
    <property type="entry name" value="KN_HD"/>
</dbReference>
<keyword evidence="2 4" id="KW-0371">Homeobox</keyword>
<dbReference type="AlphaFoldDB" id="D2VLZ8"/>
<dbReference type="InParanoid" id="D2VLZ8"/>